<sequence>MMLEAKSVVDAPPSYPPEEAEVLSGKELPIESEDTSSSTTYPPVDIRSATYTEDKERHFRDLAVQLHGSIGTYTTARSENRDEEMMKRNQGNVFRLMNEVADAAPDPEVKAHYRDKATKFSKASSMNEKDRILQDIGRGLIIMISAPFAIAAAALFVSGTLIQGVGRLLKEVALVHPIMRKWLKKRKHAEWKLK</sequence>
<feature type="region of interest" description="Disordered" evidence="1">
    <location>
        <begin position="1"/>
        <end position="44"/>
    </location>
</feature>
<keyword evidence="4" id="KW-1185">Reference proteome</keyword>
<dbReference type="EMBL" id="JADNRY010000011">
    <property type="protein sequence ID" value="KAF9075019.1"/>
    <property type="molecule type" value="Genomic_DNA"/>
</dbReference>
<evidence type="ECO:0000313" key="4">
    <source>
        <dbReference type="Proteomes" id="UP000772434"/>
    </source>
</evidence>
<feature type="transmembrane region" description="Helical" evidence="2">
    <location>
        <begin position="139"/>
        <end position="162"/>
    </location>
</feature>
<evidence type="ECO:0000256" key="2">
    <source>
        <dbReference type="SAM" id="Phobius"/>
    </source>
</evidence>
<protein>
    <submittedName>
        <fullName evidence="3">Uncharacterized protein</fullName>
    </submittedName>
</protein>
<keyword evidence="2" id="KW-1133">Transmembrane helix</keyword>
<keyword evidence="2" id="KW-0812">Transmembrane</keyword>
<proteinExistence type="predicted"/>
<evidence type="ECO:0000256" key="1">
    <source>
        <dbReference type="SAM" id="MobiDB-lite"/>
    </source>
</evidence>
<dbReference type="Proteomes" id="UP000772434">
    <property type="component" value="Unassembled WGS sequence"/>
</dbReference>
<dbReference type="AlphaFoldDB" id="A0A9P5UDC1"/>
<gene>
    <name evidence="3" type="ORF">BDP27DRAFT_1359215</name>
</gene>
<evidence type="ECO:0000313" key="3">
    <source>
        <dbReference type="EMBL" id="KAF9075019.1"/>
    </source>
</evidence>
<keyword evidence="2" id="KW-0472">Membrane</keyword>
<reference evidence="3" key="1">
    <citation type="submission" date="2020-11" db="EMBL/GenBank/DDBJ databases">
        <authorList>
            <consortium name="DOE Joint Genome Institute"/>
            <person name="Ahrendt S."/>
            <person name="Riley R."/>
            <person name="Andreopoulos W."/>
            <person name="Labutti K."/>
            <person name="Pangilinan J."/>
            <person name="Ruiz-Duenas F.J."/>
            <person name="Barrasa J.M."/>
            <person name="Sanchez-Garcia M."/>
            <person name="Camarero S."/>
            <person name="Miyauchi S."/>
            <person name="Serrano A."/>
            <person name="Linde D."/>
            <person name="Babiker R."/>
            <person name="Drula E."/>
            <person name="Ayuso-Fernandez I."/>
            <person name="Pacheco R."/>
            <person name="Padilla G."/>
            <person name="Ferreira P."/>
            <person name="Barriuso J."/>
            <person name="Kellner H."/>
            <person name="Castanera R."/>
            <person name="Alfaro M."/>
            <person name="Ramirez L."/>
            <person name="Pisabarro A.G."/>
            <person name="Kuo A."/>
            <person name="Tritt A."/>
            <person name="Lipzen A."/>
            <person name="He G."/>
            <person name="Yan M."/>
            <person name="Ng V."/>
            <person name="Cullen D."/>
            <person name="Martin F."/>
            <person name="Rosso M.-N."/>
            <person name="Henrissat B."/>
            <person name="Hibbett D."/>
            <person name="Martinez A.T."/>
            <person name="Grigoriev I.V."/>
        </authorList>
    </citation>
    <scope>NUCLEOTIDE SEQUENCE</scope>
    <source>
        <strain evidence="3">AH 40177</strain>
    </source>
</reference>
<comment type="caution">
    <text evidence="3">The sequence shown here is derived from an EMBL/GenBank/DDBJ whole genome shotgun (WGS) entry which is preliminary data.</text>
</comment>
<name>A0A9P5UDC1_9AGAR</name>
<accession>A0A9P5UDC1</accession>
<organism evidence="3 4">
    <name type="scientific">Rhodocollybia butyracea</name>
    <dbReference type="NCBI Taxonomy" id="206335"/>
    <lineage>
        <taxon>Eukaryota</taxon>
        <taxon>Fungi</taxon>
        <taxon>Dikarya</taxon>
        <taxon>Basidiomycota</taxon>
        <taxon>Agaricomycotina</taxon>
        <taxon>Agaricomycetes</taxon>
        <taxon>Agaricomycetidae</taxon>
        <taxon>Agaricales</taxon>
        <taxon>Marasmiineae</taxon>
        <taxon>Omphalotaceae</taxon>
        <taxon>Rhodocollybia</taxon>
    </lineage>
</organism>
<dbReference type="OrthoDB" id="3270770at2759"/>